<sequence>CPIASRVFCFSFLILLSSISLIREPGGKYVGHITPASGTDSDIAKCILKYLEDNDADINKLESIGFEGTVTNTG</sequence>
<accession>A0A4Y2TIP8</accession>
<proteinExistence type="predicted"/>
<dbReference type="EMBL" id="BGPR01028756">
    <property type="protein sequence ID" value="GBO00112.1"/>
    <property type="molecule type" value="Genomic_DNA"/>
</dbReference>
<feature type="signal peptide" evidence="1">
    <location>
        <begin position="1"/>
        <end position="22"/>
    </location>
</feature>
<gene>
    <name evidence="2" type="ORF">AVEN_101390_1</name>
</gene>
<reference evidence="2 3" key="1">
    <citation type="journal article" date="2019" name="Sci. Rep.">
        <title>Orb-weaving spider Araneus ventricosus genome elucidates the spidroin gene catalogue.</title>
        <authorList>
            <person name="Kono N."/>
            <person name="Nakamura H."/>
            <person name="Ohtoshi R."/>
            <person name="Moran D.A.P."/>
            <person name="Shinohara A."/>
            <person name="Yoshida Y."/>
            <person name="Fujiwara M."/>
            <person name="Mori M."/>
            <person name="Tomita M."/>
            <person name="Arakawa K."/>
        </authorList>
    </citation>
    <scope>NUCLEOTIDE SEQUENCE [LARGE SCALE GENOMIC DNA]</scope>
</reference>
<comment type="caution">
    <text evidence="2">The sequence shown here is derived from an EMBL/GenBank/DDBJ whole genome shotgun (WGS) entry which is preliminary data.</text>
</comment>
<organism evidence="2 3">
    <name type="scientific">Araneus ventricosus</name>
    <name type="common">Orbweaver spider</name>
    <name type="synonym">Epeira ventricosa</name>
    <dbReference type="NCBI Taxonomy" id="182803"/>
    <lineage>
        <taxon>Eukaryota</taxon>
        <taxon>Metazoa</taxon>
        <taxon>Ecdysozoa</taxon>
        <taxon>Arthropoda</taxon>
        <taxon>Chelicerata</taxon>
        <taxon>Arachnida</taxon>
        <taxon>Araneae</taxon>
        <taxon>Araneomorphae</taxon>
        <taxon>Entelegynae</taxon>
        <taxon>Araneoidea</taxon>
        <taxon>Araneidae</taxon>
        <taxon>Araneus</taxon>
    </lineage>
</organism>
<evidence type="ECO:0000256" key="1">
    <source>
        <dbReference type="SAM" id="SignalP"/>
    </source>
</evidence>
<dbReference type="AlphaFoldDB" id="A0A4Y2TIP8"/>
<keyword evidence="1" id="KW-0732">Signal</keyword>
<name>A0A4Y2TIP8_ARAVE</name>
<feature type="chain" id="PRO_5021360124" evidence="1">
    <location>
        <begin position="23"/>
        <end position="74"/>
    </location>
</feature>
<evidence type="ECO:0000313" key="2">
    <source>
        <dbReference type="EMBL" id="GBO00112.1"/>
    </source>
</evidence>
<evidence type="ECO:0000313" key="3">
    <source>
        <dbReference type="Proteomes" id="UP000499080"/>
    </source>
</evidence>
<protein>
    <submittedName>
        <fullName evidence="2">Uncharacterized protein</fullName>
    </submittedName>
</protein>
<keyword evidence="3" id="KW-1185">Reference proteome</keyword>
<dbReference type="Proteomes" id="UP000499080">
    <property type="component" value="Unassembled WGS sequence"/>
</dbReference>
<feature type="non-terminal residue" evidence="2">
    <location>
        <position position="1"/>
    </location>
</feature>